<dbReference type="Pfam" id="PF20168">
    <property type="entry name" value="PDS5"/>
    <property type="match status" value="1"/>
</dbReference>
<dbReference type="EnsemblProtists" id="EKX53237">
    <property type="protein sequence ID" value="EKX53237"/>
    <property type="gene ID" value="GUITHDRAFT_132987"/>
</dbReference>
<comment type="subcellular location">
    <subcellularLocation>
        <location evidence="1">Nucleus</location>
    </subcellularLocation>
</comment>
<reference evidence="3 5" key="1">
    <citation type="journal article" date="2012" name="Nature">
        <title>Algal genomes reveal evolutionary mosaicism and the fate of nucleomorphs.</title>
        <authorList>
            <consortium name="DOE Joint Genome Institute"/>
            <person name="Curtis B.A."/>
            <person name="Tanifuji G."/>
            <person name="Burki F."/>
            <person name="Gruber A."/>
            <person name="Irimia M."/>
            <person name="Maruyama S."/>
            <person name="Arias M.C."/>
            <person name="Ball S.G."/>
            <person name="Gile G.H."/>
            <person name="Hirakawa Y."/>
            <person name="Hopkins J.F."/>
            <person name="Kuo A."/>
            <person name="Rensing S.A."/>
            <person name="Schmutz J."/>
            <person name="Symeonidi A."/>
            <person name="Elias M."/>
            <person name="Eveleigh R.J."/>
            <person name="Herman E.K."/>
            <person name="Klute M.J."/>
            <person name="Nakayama T."/>
            <person name="Obornik M."/>
            <person name="Reyes-Prieto A."/>
            <person name="Armbrust E.V."/>
            <person name="Aves S.J."/>
            <person name="Beiko R.G."/>
            <person name="Coutinho P."/>
            <person name="Dacks J.B."/>
            <person name="Durnford D.G."/>
            <person name="Fast N.M."/>
            <person name="Green B.R."/>
            <person name="Grisdale C.J."/>
            <person name="Hempel F."/>
            <person name="Henrissat B."/>
            <person name="Hoppner M.P."/>
            <person name="Ishida K."/>
            <person name="Kim E."/>
            <person name="Koreny L."/>
            <person name="Kroth P.G."/>
            <person name="Liu Y."/>
            <person name="Malik S.B."/>
            <person name="Maier U.G."/>
            <person name="McRose D."/>
            <person name="Mock T."/>
            <person name="Neilson J.A."/>
            <person name="Onodera N.T."/>
            <person name="Poole A.M."/>
            <person name="Pritham E.J."/>
            <person name="Richards T.A."/>
            <person name="Rocap G."/>
            <person name="Roy S.W."/>
            <person name="Sarai C."/>
            <person name="Schaack S."/>
            <person name="Shirato S."/>
            <person name="Slamovits C.H."/>
            <person name="Spencer D.F."/>
            <person name="Suzuki S."/>
            <person name="Worden A.Z."/>
            <person name="Zauner S."/>
            <person name="Barry K."/>
            <person name="Bell C."/>
            <person name="Bharti A.K."/>
            <person name="Crow J.A."/>
            <person name="Grimwood J."/>
            <person name="Kramer R."/>
            <person name="Lindquist E."/>
            <person name="Lucas S."/>
            <person name="Salamov A."/>
            <person name="McFadden G.I."/>
            <person name="Lane C.E."/>
            <person name="Keeling P.J."/>
            <person name="Gray M.W."/>
            <person name="Grigoriev I.V."/>
            <person name="Archibald J.M."/>
        </authorList>
    </citation>
    <scope>NUCLEOTIDE SEQUENCE</scope>
    <source>
        <strain evidence="3 5">CCMP2712</strain>
    </source>
</reference>
<dbReference type="GO" id="GO:1990414">
    <property type="term" value="P:replication-born double-strand break repair via sister chromatid exchange"/>
    <property type="evidence" value="ECO:0007669"/>
    <property type="project" value="TreeGrafter"/>
</dbReference>
<evidence type="ECO:0000259" key="2">
    <source>
        <dbReference type="Pfam" id="PF12830"/>
    </source>
</evidence>
<keyword evidence="1" id="KW-0539">Nucleus</keyword>
<sequence length="1124" mass="128104">MESICEEITNAQTLYAMYFVPLNLLSISAATKMAMQFLSDEVLGPKVYTDETLEFIVRFLEGYCNRILLPELEKALKEELAIEEKKPGRKRKSRQSTNDLRQDCFRHASIMSEAIQLLNKIVSIPNVKFQDSELLRVSNLCLSLFFAEGAEYLYYSQQACIPLMQNIFAYYDGHRENIIHEFLVRYLMQKLIVKKTDKVEASGYKSFYQTVVMDVTVVLGTPEWPIASLVLKAFWKYSYEMCIKDFPFAVKTMAADLLGSIVIRIKDLAMHANRPDIMQEGGHMTIPDYNDTFKSLVGQQKEYLQRCSWMKNLASSTESPLLQDSDAPEDLLHKLFAQQLLLNFLANKLTEDSSYHYVIRTWLYMWCEQTESNSVHAYYDLVSEDRNYRIRPDMPSPNSNESWEFSKYLAATFDVQDILKPLLILLKHPKMPQFRQKALKALSQVVEMDPNTLSNERVRDVVCGSMKDASKAVRAEAVLLVGKFMCQETNLTLQYHESICERCRDTGSSVRKAAMNILRDLLAKEGQDKNVVDSACVAIIPLLKDESDDIKKRTFQFLKEMWFPARRPGVPDGSVLSIVSRFEQIKSVVNAAHRSTTTIGRESISVIDILHDFFRDTTNEGENFVKESLEYCQRALQEIIQFNEESNNTPDKLLSVFRTLAMFAKARPPLIAKDMELLHQHLSSKGEQKDGSPWSKEQCELIGTVAAIYDCVLPFLNDPPEHLIKYLSQDLPRLIQFAPSMPLLTISIQCLCTLVKSVGSIRKHSDQMHALLTACFNREVKRLNDEKFAAKPRSLLIAGIFCKFSNFEITLQGKKRKAIEDKNVMEIYDTCIKHFVKHKLLPFKRAGFSCLGSIFVRQPNLILKDPAKRALASAFDATSTEEVQLVAISALAEFIEEDVSDQESTCLRNTVMQQYLERILACLYSKKEETASAALKLVSTIHDRGQVHPQLCIPDMISVQQRSPLCASVGYQVLRNISEKYPDYYSPEVFIQGVMKGFSLKKDSDLIAVENFSRCLELRLPNKKFLQRLVKHAIDKLKHKIESHERQTIASEVENLKYLVSIMASLPYPDQEIVQSLVGQANDAGIMIGTASIAMLKDDTEIPVSSPQALEFMEEASRAYLLVE</sequence>
<dbReference type="InterPro" id="IPR011989">
    <property type="entry name" value="ARM-like"/>
</dbReference>
<dbReference type="GO" id="GO:0003682">
    <property type="term" value="F:chromatin binding"/>
    <property type="evidence" value="ECO:0007669"/>
    <property type="project" value="TreeGrafter"/>
</dbReference>
<proteinExistence type="inferred from homology"/>
<dbReference type="GO" id="GO:0090694">
    <property type="term" value="C:Scc2-Scc4 cohesin loading complex"/>
    <property type="evidence" value="ECO:0007669"/>
    <property type="project" value="TreeGrafter"/>
</dbReference>
<evidence type="ECO:0000313" key="4">
    <source>
        <dbReference type="EnsemblProtists" id="EKX53237"/>
    </source>
</evidence>
<dbReference type="OrthoDB" id="418242at2759"/>
<evidence type="ECO:0000313" key="5">
    <source>
        <dbReference type="Proteomes" id="UP000011087"/>
    </source>
</evidence>
<evidence type="ECO:0000313" key="3">
    <source>
        <dbReference type="EMBL" id="EKX53237.1"/>
    </source>
</evidence>
<protein>
    <recommendedName>
        <fullName evidence="1">Sister chromatid cohesion protein</fullName>
    </recommendedName>
</protein>
<feature type="domain" description="Sister chromatid cohesion C-terminal" evidence="2">
    <location>
        <begin position="910"/>
        <end position="1081"/>
    </location>
</feature>
<dbReference type="SUPFAM" id="SSF48371">
    <property type="entry name" value="ARM repeat"/>
    <property type="match status" value="2"/>
</dbReference>
<keyword evidence="1" id="KW-0131">Cell cycle</keyword>
<dbReference type="OMA" id="FNSRHVL"/>
<dbReference type="eggNOG" id="KOG1020">
    <property type="taxonomic scope" value="Eukaryota"/>
</dbReference>
<dbReference type="PaxDb" id="55529-EKX53237"/>
<evidence type="ECO:0000256" key="1">
    <source>
        <dbReference type="RuleBase" id="RU364107"/>
    </source>
</evidence>
<dbReference type="KEGG" id="gtt:GUITHDRAFT_132987"/>
<dbReference type="GO" id="GO:0034087">
    <property type="term" value="P:establishment of mitotic sister chromatid cohesion"/>
    <property type="evidence" value="ECO:0007669"/>
    <property type="project" value="TreeGrafter"/>
</dbReference>
<dbReference type="InterPro" id="IPR024986">
    <property type="entry name" value="Nipped-B_C"/>
</dbReference>
<dbReference type="Gene3D" id="1.25.10.10">
    <property type="entry name" value="Leucine-rich Repeat Variant"/>
    <property type="match status" value="1"/>
</dbReference>
<dbReference type="GO" id="GO:0071169">
    <property type="term" value="P:establishment of protein localization to chromatin"/>
    <property type="evidence" value="ECO:0007669"/>
    <property type="project" value="TreeGrafter"/>
</dbReference>
<dbReference type="GO" id="GO:0140588">
    <property type="term" value="P:chromatin looping"/>
    <property type="evidence" value="ECO:0007669"/>
    <property type="project" value="InterPro"/>
</dbReference>
<dbReference type="InterPro" id="IPR016024">
    <property type="entry name" value="ARM-type_fold"/>
</dbReference>
<dbReference type="GeneID" id="17310094"/>
<dbReference type="Pfam" id="PF12830">
    <property type="entry name" value="Nipped-B_C"/>
    <property type="match status" value="1"/>
</dbReference>
<organism evidence="3">
    <name type="scientific">Guillardia theta (strain CCMP2712)</name>
    <name type="common">Cryptophyte</name>
    <dbReference type="NCBI Taxonomy" id="905079"/>
    <lineage>
        <taxon>Eukaryota</taxon>
        <taxon>Cryptophyceae</taxon>
        <taxon>Pyrenomonadales</taxon>
        <taxon>Geminigeraceae</taxon>
        <taxon>Guillardia</taxon>
    </lineage>
</organism>
<name>L1JY06_GUITC</name>
<dbReference type="Proteomes" id="UP000011087">
    <property type="component" value="Unassembled WGS sequence"/>
</dbReference>
<keyword evidence="5" id="KW-1185">Reference proteome</keyword>
<accession>L1JY06</accession>
<dbReference type="EMBL" id="JH992970">
    <property type="protein sequence ID" value="EKX53237.1"/>
    <property type="molecule type" value="Genomic_DNA"/>
</dbReference>
<reference evidence="4" key="3">
    <citation type="submission" date="2016-03" db="UniProtKB">
        <authorList>
            <consortium name="EnsemblProtists"/>
        </authorList>
    </citation>
    <scope>IDENTIFICATION</scope>
</reference>
<comment type="similarity">
    <text evidence="1">Belongs to the SCC2/Nipped-B family.</text>
</comment>
<dbReference type="InterPro" id="IPR033031">
    <property type="entry name" value="Scc2/Nipped-B"/>
</dbReference>
<dbReference type="GO" id="GO:0061775">
    <property type="term" value="F:cohesin loader activity"/>
    <property type="evidence" value="ECO:0007669"/>
    <property type="project" value="InterPro"/>
</dbReference>
<dbReference type="HOGENOM" id="CLU_279984_0_0_1"/>
<dbReference type="PANTHER" id="PTHR21704">
    <property type="entry name" value="NIPPED-B-LIKE PROTEIN DELANGIN SCC2-RELATED"/>
    <property type="match status" value="1"/>
</dbReference>
<reference evidence="5" key="2">
    <citation type="submission" date="2012-11" db="EMBL/GenBank/DDBJ databases">
        <authorList>
            <person name="Kuo A."/>
            <person name="Curtis B.A."/>
            <person name="Tanifuji G."/>
            <person name="Burki F."/>
            <person name="Gruber A."/>
            <person name="Irimia M."/>
            <person name="Maruyama S."/>
            <person name="Arias M.C."/>
            <person name="Ball S.G."/>
            <person name="Gile G.H."/>
            <person name="Hirakawa Y."/>
            <person name="Hopkins J.F."/>
            <person name="Rensing S.A."/>
            <person name="Schmutz J."/>
            <person name="Symeonidi A."/>
            <person name="Elias M."/>
            <person name="Eveleigh R.J."/>
            <person name="Herman E.K."/>
            <person name="Klute M.J."/>
            <person name="Nakayama T."/>
            <person name="Obornik M."/>
            <person name="Reyes-Prieto A."/>
            <person name="Armbrust E.V."/>
            <person name="Aves S.J."/>
            <person name="Beiko R.G."/>
            <person name="Coutinho P."/>
            <person name="Dacks J.B."/>
            <person name="Durnford D.G."/>
            <person name="Fast N.M."/>
            <person name="Green B.R."/>
            <person name="Grisdale C."/>
            <person name="Hempe F."/>
            <person name="Henrissat B."/>
            <person name="Hoppner M.P."/>
            <person name="Ishida K.-I."/>
            <person name="Kim E."/>
            <person name="Koreny L."/>
            <person name="Kroth P.G."/>
            <person name="Liu Y."/>
            <person name="Malik S.-B."/>
            <person name="Maier U.G."/>
            <person name="McRose D."/>
            <person name="Mock T."/>
            <person name="Neilson J.A."/>
            <person name="Onodera N.T."/>
            <person name="Poole A.M."/>
            <person name="Pritham E.J."/>
            <person name="Richards T.A."/>
            <person name="Rocap G."/>
            <person name="Roy S.W."/>
            <person name="Sarai C."/>
            <person name="Schaack S."/>
            <person name="Shirato S."/>
            <person name="Slamovits C.H."/>
            <person name="Spencer D.F."/>
            <person name="Suzuki S."/>
            <person name="Worden A.Z."/>
            <person name="Zauner S."/>
            <person name="Barry K."/>
            <person name="Bell C."/>
            <person name="Bharti A.K."/>
            <person name="Crow J.A."/>
            <person name="Grimwood J."/>
            <person name="Kramer R."/>
            <person name="Lindquist E."/>
            <person name="Lucas S."/>
            <person name="Salamov A."/>
            <person name="McFadden G.I."/>
            <person name="Lane C.E."/>
            <person name="Keeling P.J."/>
            <person name="Gray M.W."/>
            <person name="Grigoriev I.V."/>
            <person name="Archibald J.M."/>
        </authorList>
    </citation>
    <scope>NUCLEOTIDE SEQUENCE</scope>
    <source>
        <strain evidence="5">CCMP2712</strain>
    </source>
</reference>
<dbReference type="AlphaFoldDB" id="L1JY06"/>
<keyword evidence="1" id="KW-0677">Repeat</keyword>
<dbReference type="GO" id="GO:0010468">
    <property type="term" value="P:regulation of gene expression"/>
    <property type="evidence" value="ECO:0007669"/>
    <property type="project" value="InterPro"/>
</dbReference>
<dbReference type="STRING" id="905079.L1JY06"/>
<dbReference type="PANTHER" id="PTHR21704:SF18">
    <property type="entry name" value="NIPPED-B-LIKE PROTEIN"/>
    <property type="match status" value="1"/>
</dbReference>
<dbReference type="RefSeq" id="XP_005840217.1">
    <property type="nucleotide sequence ID" value="XM_005840160.1"/>
</dbReference>
<gene>
    <name evidence="3" type="ORF">GUITHDRAFT_132987</name>
</gene>